<dbReference type="InterPro" id="IPR035984">
    <property type="entry name" value="Acyl-CoA-binding_sf"/>
</dbReference>
<dbReference type="EMBL" id="OY660877">
    <property type="protein sequence ID" value="CAJ1071673.1"/>
    <property type="molecule type" value="Genomic_DNA"/>
</dbReference>
<dbReference type="PROSITE" id="PS00880">
    <property type="entry name" value="ACB_1"/>
    <property type="match status" value="1"/>
</dbReference>
<proteinExistence type="predicted"/>
<dbReference type="InterPro" id="IPR000582">
    <property type="entry name" value="Acyl-CoA-binding_protein"/>
</dbReference>
<dbReference type="CDD" id="cd00435">
    <property type="entry name" value="ACBP"/>
    <property type="match status" value="1"/>
</dbReference>
<keyword evidence="6" id="KW-0446">Lipid-binding</keyword>
<evidence type="ECO:0000256" key="6">
    <source>
        <dbReference type="ARBA" id="ARBA00023121"/>
    </source>
</evidence>
<protein>
    <submittedName>
        <fullName evidence="10">Acyl-CoA-binding domain-containing protein 5A-like isoform X4</fullName>
    </submittedName>
</protein>
<dbReference type="InterPro" id="IPR022408">
    <property type="entry name" value="Acyl-CoA-binding_prot_CS"/>
</dbReference>
<dbReference type="PANTHER" id="PTHR23310:SF6">
    <property type="entry name" value="ACYL-COA-BINDING DOMAIN-CONTAINING PROTEIN 5"/>
    <property type="match status" value="1"/>
</dbReference>
<comment type="subcellular location">
    <subcellularLocation>
        <location evidence="1">Membrane</location>
        <topology evidence="1">Single-pass membrane protein</topology>
    </subcellularLocation>
</comment>
<dbReference type="GO" id="GO:0016020">
    <property type="term" value="C:membrane"/>
    <property type="evidence" value="ECO:0007669"/>
    <property type="project" value="UniProtKB-SubCell"/>
</dbReference>
<evidence type="ECO:0000256" key="7">
    <source>
        <dbReference type="ARBA" id="ARBA00023136"/>
    </source>
</evidence>
<keyword evidence="11" id="KW-1185">Reference proteome</keyword>
<gene>
    <name evidence="10" type="ORF">XNOV1_A035006</name>
</gene>
<keyword evidence="7" id="KW-0472">Membrane</keyword>
<keyword evidence="3" id="KW-0812">Transmembrane</keyword>
<evidence type="ECO:0000313" key="11">
    <source>
        <dbReference type="Proteomes" id="UP001178508"/>
    </source>
</evidence>
<dbReference type="Gene3D" id="1.20.80.10">
    <property type="match status" value="1"/>
</dbReference>
<dbReference type="GO" id="GO:0000062">
    <property type="term" value="F:fatty-acyl-CoA binding"/>
    <property type="evidence" value="ECO:0007669"/>
    <property type="project" value="InterPro"/>
</dbReference>
<feature type="region of interest" description="Disordered" evidence="8">
    <location>
        <begin position="161"/>
        <end position="182"/>
    </location>
</feature>
<dbReference type="PROSITE" id="PS51228">
    <property type="entry name" value="ACB_2"/>
    <property type="match status" value="1"/>
</dbReference>
<keyword evidence="4" id="KW-1133">Transmembrane helix</keyword>
<evidence type="ECO:0000256" key="4">
    <source>
        <dbReference type="ARBA" id="ARBA00022989"/>
    </source>
</evidence>
<dbReference type="AlphaFoldDB" id="A0AAV1GE01"/>
<dbReference type="Proteomes" id="UP001178508">
    <property type="component" value="Chromosome 14"/>
</dbReference>
<feature type="region of interest" description="Disordered" evidence="8">
    <location>
        <begin position="297"/>
        <end position="319"/>
    </location>
</feature>
<evidence type="ECO:0000256" key="8">
    <source>
        <dbReference type="SAM" id="MobiDB-lite"/>
    </source>
</evidence>
<evidence type="ECO:0000256" key="5">
    <source>
        <dbReference type="ARBA" id="ARBA00023054"/>
    </source>
</evidence>
<feature type="domain" description="ACB" evidence="9">
    <location>
        <begin position="10"/>
        <end position="100"/>
    </location>
</feature>
<sequence length="319" mass="35979">MAQEEDKHSLEAKFAAAVKVIRTLPEEGPFQPSDDMMLMFYSYYKQATVGPCNIPRPMGFWDTRGKAKWDAWNSLGNMTKEEAMKNYIEDIQLILETMPISEEVSDLVEMLGSFYTEVDGDERDPEENEVDRRPYTRPFAHQAGWSPDPRLLMVEDKRWRSDTRGSSSSIEPSMSSLTNGTHSSLNSEVEEEELACSVDPGVQYNPYMTFNGHLSDHSGVVHERNLRRSTDSDNEEFCDSMEHLAMEEGLCSSKNLPSASRAASVRQKDLWYESSTTLNGGEDQVLMGESYFKEGISTSQHSSSLSRRGRGESAVANFD</sequence>
<dbReference type="GO" id="GO:0006631">
    <property type="term" value="P:fatty acid metabolic process"/>
    <property type="evidence" value="ECO:0007669"/>
    <property type="project" value="TreeGrafter"/>
</dbReference>
<keyword evidence="5" id="KW-0175">Coiled coil</keyword>
<organism evidence="10 11">
    <name type="scientific">Xyrichtys novacula</name>
    <name type="common">Pearly razorfish</name>
    <name type="synonym">Hemipteronotus novacula</name>
    <dbReference type="NCBI Taxonomy" id="13765"/>
    <lineage>
        <taxon>Eukaryota</taxon>
        <taxon>Metazoa</taxon>
        <taxon>Chordata</taxon>
        <taxon>Craniata</taxon>
        <taxon>Vertebrata</taxon>
        <taxon>Euteleostomi</taxon>
        <taxon>Actinopterygii</taxon>
        <taxon>Neopterygii</taxon>
        <taxon>Teleostei</taxon>
        <taxon>Neoteleostei</taxon>
        <taxon>Acanthomorphata</taxon>
        <taxon>Eupercaria</taxon>
        <taxon>Labriformes</taxon>
        <taxon>Labridae</taxon>
        <taxon>Xyrichtys</taxon>
    </lineage>
</organism>
<keyword evidence="2" id="KW-0813">Transport</keyword>
<evidence type="ECO:0000256" key="3">
    <source>
        <dbReference type="ARBA" id="ARBA00022692"/>
    </source>
</evidence>
<evidence type="ECO:0000256" key="1">
    <source>
        <dbReference type="ARBA" id="ARBA00004167"/>
    </source>
</evidence>
<feature type="compositionally biased region" description="Low complexity" evidence="8">
    <location>
        <begin position="166"/>
        <end position="176"/>
    </location>
</feature>
<evidence type="ECO:0000259" key="9">
    <source>
        <dbReference type="PROSITE" id="PS51228"/>
    </source>
</evidence>
<name>A0AAV1GE01_XYRNO</name>
<reference evidence="10" key="1">
    <citation type="submission" date="2023-08" db="EMBL/GenBank/DDBJ databases">
        <authorList>
            <person name="Alioto T."/>
            <person name="Alioto T."/>
            <person name="Gomez Garrido J."/>
        </authorList>
    </citation>
    <scope>NUCLEOTIDE SEQUENCE</scope>
</reference>
<dbReference type="SUPFAM" id="SSF47027">
    <property type="entry name" value="Acyl-CoA binding protein"/>
    <property type="match status" value="1"/>
</dbReference>
<dbReference type="PANTHER" id="PTHR23310">
    <property type="entry name" value="ACYL-COA-BINDING PROTEIN, ACBP"/>
    <property type="match status" value="1"/>
</dbReference>
<dbReference type="PRINTS" id="PR00689">
    <property type="entry name" value="ACOABINDINGP"/>
</dbReference>
<dbReference type="FunFam" id="1.20.80.10:FF:000010">
    <property type="entry name" value="Acyl-CoA-binding domain-containing protein 5"/>
    <property type="match status" value="1"/>
</dbReference>
<dbReference type="GO" id="GO:0005777">
    <property type="term" value="C:peroxisome"/>
    <property type="evidence" value="ECO:0007669"/>
    <property type="project" value="TreeGrafter"/>
</dbReference>
<accession>A0AAV1GE01</accession>
<dbReference type="InterPro" id="IPR014352">
    <property type="entry name" value="FERM/acyl-CoA-bd_prot_sf"/>
</dbReference>
<dbReference type="Pfam" id="PF00887">
    <property type="entry name" value="ACBP"/>
    <property type="match status" value="1"/>
</dbReference>
<evidence type="ECO:0000256" key="2">
    <source>
        <dbReference type="ARBA" id="ARBA00022448"/>
    </source>
</evidence>
<evidence type="ECO:0000313" key="10">
    <source>
        <dbReference type="EMBL" id="CAJ1071673.1"/>
    </source>
</evidence>
<feature type="compositionally biased region" description="Low complexity" evidence="8">
    <location>
        <begin position="297"/>
        <end position="306"/>
    </location>
</feature>